<feature type="compositionally biased region" description="Pro residues" evidence="1">
    <location>
        <begin position="37"/>
        <end position="53"/>
    </location>
</feature>
<name>A0A453L498_AEGTS</name>
<feature type="region of interest" description="Disordered" evidence="1">
    <location>
        <begin position="1"/>
        <end position="85"/>
    </location>
</feature>
<protein>
    <submittedName>
        <fullName evidence="2">Uncharacterized protein</fullName>
    </submittedName>
</protein>
<reference evidence="2" key="3">
    <citation type="journal article" date="2017" name="Nature">
        <title>Genome sequence of the progenitor of the wheat D genome Aegilops tauschii.</title>
        <authorList>
            <person name="Luo M.C."/>
            <person name="Gu Y.Q."/>
            <person name="Puiu D."/>
            <person name="Wang H."/>
            <person name="Twardziok S.O."/>
            <person name="Deal K.R."/>
            <person name="Huo N."/>
            <person name="Zhu T."/>
            <person name="Wang L."/>
            <person name="Wang Y."/>
            <person name="McGuire P.E."/>
            <person name="Liu S."/>
            <person name="Long H."/>
            <person name="Ramasamy R.K."/>
            <person name="Rodriguez J.C."/>
            <person name="Van S.L."/>
            <person name="Yuan L."/>
            <person name="Wang Z."/>
            <person name="Xia Z."/>
            <person name="Xiao L."/>
            <person name="Anderson O.D."/>
            <person name="Ouyang S."/>
            <person name="Liang Y."/>
            <person name="Zimin A.V."/>
            <person name="Pertea G."/>
            <person name="Qi P."/>
            <person name="Bennetzen J.L."/>
            <person name="Dai X."/>
            <person name="Dawson M.W."/>
            <person name="Muller H.G."/>
            <person name="Kugler K."/>
            <person name="Rivarola-Duarte L."/>
            <person name="Spannagl M."/>
            <person name="Mayer K.F.X."/>
            <person name="Lu F.H."/>
            <person name="Bevan M.W."/>
            <person name="Leroy P."/>
            <person name="Li P."/>
            <person name="You F.M."/>
            <person name="Sun Q."/>
            <person name="Liu Z."/>
            <person name="Lyons E."/>
            <person name="Wicker T."/>
            <person name="Salzberg S.L."/>
            <person name="Devos K.M."/>
            <person name="Dvorak J."/>
        </authorList>
    </citation>
    <scope>NUCLEOTIDE SEQUENCE [LARGE SCALE GENOMIC DNA]</scope>
    <source>
        <strain evidence="2">cv. AL8/78</strain>
    </source>
</reference>
<feature type="compositionally biased region" description="Basic and acidic residues" evidence="1">
    <location>
        <begin position="73"/>
        <end position="85"/>
    </location>
</feature>
<reference evidence="3" key="2">
    <citation type="journal article" date="2017" name="Nat. Plants">
        <title>The Aegilops tauschii genome reveals multiple impacts of transposons.</title>
        <authorList>
            <person name="Zhao G."/>
            <person name="Zou C."/>
            <person name="Li K."/>
            <person name="Wang K."/>
            <person name="Li T."/>
            <person name="Gao L."/>
            <person name="Zhang X."/>
            <person name="Wang H."/>
            <person name="Yang Z."/>
            <person name="Liu X."/>
            <person name="Jiang W."/>
            <person name="Mao L."/>
            <person name="Kong X."/>
            <person name="Jiao Y."/>
            <person name="Jia J."/>
        </authorList>
    </citation>
    <scope>NUCLEOTIDE SEQUENCE [LARGE SCALE GENOMIC DNA]</scope>
    <source>
        <strain evidence="3">cv. AL8/78</strain>
    </source>
</reference>
<dbReference type="AlphaFoldDB" id="A0A453L498"/>
<keyword evidence="3" id="KW-1185">Reference proteome</keyword>
<dbReference type="EnsemblPlants" id="AET5Gv20621000.14">
    <property type="protein sequence ID" value="AET5Gv20621000.14"/>
    <property type="gene ID" value="AET5Gv20621000"/>
</dbReference>
<accession>A0A453L498</accession>
<evidence type="ECO:0000313" key="3">
    <source>
        <dbReference type="Proteomes" id="UP000015105"/>
    </source>
</evidence>
<dbReference type="Proteomes" id="UP000015105">
    <property type="component" value="Chromosome 5D"/>
</dbReference>
<organism evidence="2 3">
    <name type="scientific">Aegilops tauschii subsp. strangulata</name>
    <name type="common">Goatgrass</name>
    <dbReference type="NCBI Taxonomy" id="200361"/>
    <lineage>
        <taxon>Eukaryota</taxon>
        <taxon>Viridiplantae</taxon>
        <taxon>Streptophyta</taxon>
        <taxon>Embryophyta</taxon>
        <taxon>Tracheophyta</taxon>
        <taxon>Spermatophyta</taxon>
        <taxon>Magnoliopsida</taxon>
        <taxon>Liliopsida</taxon>
        <taxon>Poales</taxon>
        <taxon>Poaceae</taxon>
        <taxon>BOP clade</taxon>
        <taxon>Pooideae</taxon>
        <taxon>Triticodae</taxon>
        <taxon>Triticeae</taxon>
        <taxon>Triticinae</taxon>
        <taxon>Aegilops</taxon>
    </lineage>
</organism>
<dbReference type="Gramene" id="AET5Gv20621000.14">
    <property type="protein sequence ID" value="AET5Gv20621000.14"/>
    <property type="gene ID" value="AET5Gv20621000"/>
</dbReference>
<reference evidence="2" key="5">
    <citation type="journal article" date="2021" name="G3 (Bethesda)">
        <title>Aegilops tauschii genome assembly Aet v5.0 features greater sequence contiguity and improved annotation.</title>
        <authorList>
            <person name="Wang L."/>
            <person name="Zhu T."/>
            <person name="Rodriguez J.C."/>
            <person name="Deal K.R."/>
            <person name="Dubcovsky J."/>
            <person name="McGuire P.E."/>
            <person name="Lux T."/>
            <person name="Spannagl M."/>
            <person name="Mayer K.F.X."/>
            <person name="Baldrich P."/>
            <person name="Meyers B.C."/>
            <person name="Huo N."/>
            <person name="Gu Y.Q."/>
            <person name="Zhou H."/>
            <person name="Devos K.M."/>
            <person name="Bennetzen J.L."/>
            <person name="Unver T."/>
            <person name="Budak H."/>
            <person name="Gulick P.J."/>
            <person name="Galiba G."/>
            <person name="Kalapos B."/>
            <person name="Nelson D.R."/>
            <person name="Li P."/>
            <person name="You F.M."/>
            <person name="Luo M.C."/>
            <person name="Dvorak J."/>
        </authorList>
    </citation>
    <scope>NUCLEOTIDE SEQUENCE [LARGE SCALE GENOMIC DNA]</scope>
    <source>
        <strain evidence="2">cv. AL8/78</strain>
    </source>
</reference>
<proteinExistence type="predicted"/>
<evidence type="ECO:0000256" key="1">
    <source>
        <dbReference type="SAM" id="MobiDB-lite"/>
    </source>
</evidence>
<evidence type="ECO:0000313" key="2">
    <source>
        <dbReference type="EnsemblPlants" id="AET5Gv20621000.14"/>
    </source>
</evidence>
<reference evidence="3" key="1">
    <citation type="journal article" date="2014" name="Science">
        <title>Ancient hybridizations among the ancestral genomes of bread wheat.</title>
        <authorList>
            <consortium name="International Wheat Genome Sequencing Consortium,"/>
            <person name="Marcussen T."/>
            <person name="Sandve S.R."/>
            <person name="Heier L."/>
            <person name="Spannagl M."/>
            <person name="Pfeifer M."/>
            <person name="Jakobsen K.S."/>
            <person name="Wulff B.B."/>
            <person name="Steuernagel B."/>
            <person name="Mayer K.F."/>
            <person name="Olsen O.A."/>
        </authorList>
    </citation>
    <scope>NUCLEOTIDE SEQUENCE [LARGE SCALE GENOMIC DNA]</scope>
    <source>
        <strain evidence="3">cv. AL8/78</strain>
    </source>
</reference>
<sequence length="85" mass="9041">REVHTIQPQIISKANQTSTRLASSSPPPFHQWSSHPSCPPCPRAAPSGSPSPPRPRRPGGRGRPPSPAARTPPRKDQSPGDGSPR</sequence>
<feature type="compositionally biased region" description="Polar residues" evidence="1">
    <location>
        <begin position="1"/>
        <end position="24"/>
    </location>
</feature>
<reference evidence="2" key="4">
    <citation type="submission" date="2019-03" db="UniProtKB">
        <authorList>
            <consortium name="EnsemblPlants"/>
        </authorList>
    </citation>
    <scope>IDENTIFICATION</scope>
</reference>